<feature type="domain" description="Peptide methionine sulphoxide reductase MsrA" evidence="6">
    <location>
        <begin position="41"/>
        <end position="191"/>
    </location>
</feature>
<keyword evidence="8" id="KW-1185">Reference proteome</keyword>
<dbReference type="Gene3D" id="3.30.1060.10">
    <property type="entry name" value="Peptide methionine sulphoxide reductase MsrA"/>
    <property type="match status" value="1"/>
</dbReference>
<proteinExistence type="inferred from homology"/>
<dbReference type="EC" id="1.8.4.11" evidence="4"/>
<comment type="function">
    <text evidence="4">Has an important function as a repair enzyme for proteins that have been inactivated by oxidation. Catalyzes the reversible oxidation-reduction of methionine sulfoxide in proteins to methionine.</text>
</comment>
<dbReference type="Proteomes" id="UP000057158">
    <property type="component" value="Chromosome"/>
</dbReference>
<dbReference type="Pfam" id="PF01625">
    <property type="entry name" value="PMSR"/>
    <property type="match status" value="1"/>
</dbReference>
<accession>A0A0M3QFI5</accession>
<keyword evidence="5" id="KW-0732">Signal</keyword>
<dbReference type="AlphaFoldDB" id="A0A0M3QFI5"/>
<evidence type="ECO:0000256" key="3">
    <source>
        <dbReference type="ARBA" id="ARBA00048782"/>
    </source>
</evidence>
<dbReference type="KEGG" id="des:DSOUD_1510"/>
<dbReference type="InterPro" id="IPR036509">
    <property type="entry name" value="Met_Sox_Rdtase_MsrA_sf"/>
</dbReference>
<dbReference type="SUPFAM" id="SSF55068">
    <property type="entry name" value="Peptide methionine sulfoxide reductase"/>
    <property type="match status" value="1"/>
</dbReference>
<keyword evidence="1 4" id="KW-0560">Oxidoreductase</keyword>
<dbReference type="STRING" id="1603606.DSOUD_1510"/>
<gene>
    <name evidence="4" type="primary">msrA</name>
    <name evidence="7" type="ORF">DSOUD_1510</name>
</gene>
<sequence>MKRRMTLLLAWLAIGALSAATGAAEKDKSTRGMDGEGVARAIFAGGCFWCMEPPFEKLEGVISVTSGYIGGEKKNPTYKEVSAGGTGHVEAVQIVYDPEKVDYEKLLDVFWQNIDPTDGGGQFVDRGSQYRSAIFTLDDTQKGLSEESKERLARSGRFAAPIVTEIVAATTFYPAEEYHQDYYKKNPIRYKYYRWGSGRDQFLDRIWGEERKSP</sequence>
<dbReference type="GO" id="GO:0008113">
    <property type="term" value="F:peptide-methionine (S)-S-oxide reductase activity"/>
    <property type="evidence" value="ECO:0007669"/>
    <property type="project" value="UniProtKB-UniRule"/>
</dbReference>
<evidence type="ECO:0000259" key="6">
    <source>
        <dbReference type="Pfam" id="PF01625"/>
    </source>
</evidence>
<feature type="chain" id="PRO_5005787794" description="Peptide methionine sulfoxide reductase MsrA" evidence="5">
    <location>
        <begin position="24"/>
        <end position="214"/>
    </location>
</feature>
<evidence type="ECO:0000313" key="8">
    <source>
        <dbReference type="Proteomes" id="UP000057158"/>
    </source>
</evidence>
<dbReference type="EMBL" id="CP010802">
    <property type="protein sequence ID" value="ALC16289.1"/>
    <property type="molecule type" value="Genomic_DNA"/>
</dbReference>
<feature type="signal peptide" evidence="5">
    <location>
        <begin position="1"/>
        <end position="23"/>
    </location>
</feature>
<comment type="catalytic activity">
    <reaction evidence="2 4">
        <text>L-methionyl-[protein] + [thioredoxin]-disulfide + H2O = L-methionyl-(S)-S-oxide-[protein] + [thioredoxin]-dithiol</text>
        <dbReference type="Rhea" id="RHEA:14217"/>
        <dbReference type="Rhea" id="RHEA-COMP:10698"/>
        <dbReference type="Rhea" id="RHEA-COMP:10700"/>
        <dbReference type="Rhea" id="RHEA-COMP:12313"/>
        <dbReference type="Rhea" id="RHEA-COMP:12315"/>
        <dbReference type="ChEBI" id="CHEBI:15377"/>
        <dbReference type="ChEBI" id="CHEBI:16044"/>
        <dbReference type="ChEBI" id="CHEBI:29950"/>
        <dbReference type="ChEBI" id="CHEBI:44120"/>
        <dbReference type="ChEBI" id="CHEBI:50058"/>
        <dbReference type="EC" id="1.8.4.11"/>
    </reaction>
</comment>
<evidence type="ECO:0000313" key="7">
    <source>
        <dbReference type="EMBL" id="ALC16289.1"/>
    </source>
</evidence>
<dbReference type="InterPro" id="IPR002569">
    <property type="entry name" value="Met_Sox_Rdtase_MsrA_dom"/>
</dbReference>
<dbReference type="PANTHER" id="PTHR43774:SF1">
    <property type="entry name" value="PEPTIDE METHIONINE SULFOXIDE REDUCTASE MSRA 2"/>
    <property type="match status" value="1"/>
</dbReference>
<dbReference type="HAMAP" id="MF_01401">
    <property type="entry name" value="MsrA"/>
    <property type="match status" value="1"/>
</dbReference>
<reference evidence="7 8" key="1">
    <citation type="submission" date="2015-07" db="EMBL/GenBank/DDBJ databases">
        <title>Isolation and Genomic Characterization of a Novel Halophilic Metal-Reducing Deltaproteobacterium from the Deep Subsurface.</title>
        <authorList>
            <person name="Badalamenti J.P."/>
            <person name="Summers Z.M."/>
            <person name="Gralnick J.A."/>
            <person name="Bond D.R."/>
        </authorList>
    </citation>
    <scope>NUCLEOTIDE SEQUENCE [LARGE SCALE GENOMIC DNA]</scope>
    <source>
        <strain evidence="7 8">WTL</strain>
    </source>
</reference>
<dbReference type="PATRIC" id="fig|1603606.3.peg.1643"/>
<feature type="active site" evidence="4">
    <location>
        <position position="47"/>
    </location>
</feature>
<dbReference type="PANTHER" id="PTHR43774">
    <property type="entry name" value="PEPTIDE METHIONINE SULFOXIDE REDUCTASE"/>
    <property type="match status" value="1"/>
</dbReference>
<evidence type="ECO:0000256" key="4">
    <source>
        <dbReference type="HAMAP-Rule" id="MF_01401"/>
    </source>
</evidence>
<dbReference type="NCBIfam" id="TIGR00401">
    <property type="entry name" value="msrA"/>
    <property type="match status" value="1"/>
</dbReference>
<evidence type="ECO:0000256" key="5">
    <source>
        <dbReference type="SAM" id="SignalP"/>
    </source>
</evidence>
<dbReference type="GO" id="GO:0033744">
    <property type="term" value="F:L-methionine:thioredoxin-disulfide S-oxidoreductase activity"/>
    <property type="evidence" value="ECO:0007669"/>
    <property type="project" value="RHEA"/>
</dbReference>
<comment type="similarity">
    <text evidence="4">Belongs to the MsrA Met sulfoxide reductase family.</text>
</comment>
<evidence type="ECO:0000256" key="1">
    <source>
        <dbReference type="ARBA" id="ARBA00023002"/>
    </source>
</evidence>
<comment type="catalytic activity">
    <reaction evidence="3 4">
        <text>[thioredoxin]-disulfide + L-methionine + H2O = L-methionine (S)-S-oxide + [thioredoxin]-dithiol</text>
        <dbReference type="Rhea" id="RHEA:19993"/>
        <dbReference type="Rhea" id="RHEA-COMP:10698"/>
        <dbReference type="Rhea" id="RHEA-COMP:10700"/>
        <dbReference type="ChEBI" id="CHEBI:15377"/>
        <dbReference type="ChEBI" id="CHEBI:29950"/>
        <dbReference type="ChEBI" id="CHEBI:50058"/>
        <dbReference type="ChEBI" id="CHEBI:57844"/>
        <dbReference type="ChEBI" id="CHEBI:58772"/>
        <dbReference type="EC" id="1.8.4.11"/>
    </reaction>
</comment>
<protein>
    <recommendedName>
        <fullName evidence="4">Peptide methionine sulfoxide reductase MsrA</fullName>
        <shortName evidence="4">Protein-methionine-S-oxide reductase</shortName>
        <ecNumber evidence="4">1.8.4.11</ecNumber>
    </recommendedName>
    <alternativeName>
        <fullName evidence="4">Peptide-methionine (S)-S-oxide reductase</fullName>
        <shortName evidence="4">Peptide Met(O) reductase</shortName>
    </alternativeName>
</protein>
<name>A0A0M3QFI5_9BACT</name>
<evidence type="ECO:0000256" key="2">
    <source>
        <dbReference type="ARBA" id="ARBA00047806"/>
    </source>
</evidence>
<dbReference type="RefSeq" id="WP_053550411.1">
    <property type="nucleotide sequence ID" value="NZ_CP010802.1"/>
</dbReference>
<organism evidence="7 8">
    <name type="scientific">Desulfuromonas soudanensis</name>
    <dbReference type="NCBI Taxonomy" id="1603606"/>
    <lineage>
        <taxon>Bacteria</taxon>
        <taxon>Pseudomonadati</taxon>
        <taxon>Thermodesulfobacteriota</taxon>
        <taxon>Desulfuromonadia</taxon>
        <taxon>Desulfuromonadales</taxon>
        <taxon>Desulfuromonadaceae</taxon>
        <taxon>Desulfuromonas</taxon>
    </lineage>
</organism>
<dbReference type="OrthoDB" id="4174719at2"/>